<name>A0A8J6U4B6_9FLAO</name>
<dbReference type="EMBL" id="JACVXD010000003">
    <property type="protein sequence ID" value="MBD0823872.1"/>
    <property type="molecule type" value="Genomic_DNA"/>
</dbReference>
<dbReference type="Pfam" id="PF00685">
    <property type="entry name" value="Sulfotransfer_1"/>
    <property type="match status" value="1"/>
</dbReference>
<feature type="domain" description="Sulfotransferase" evidence="1">
    <location>
        <begin position="109"/>
        <end position="257"/>
    </location>
</feature>
<accession>A0A8J6U4B6</accession>
<comment type="caution">
    <text evidence="2">The sequence shown here is derived from an EMBL/GenBank/DDBJ whole genome shotgun (WGS) entry which is preliminary data.</text>
</comment>
<dbReference type="SUPFAM" id="SSF52540">
    <property type="entry name" value="P-loop containing nucleoside triphosphate hydrolases"/>
    <property type="match status" value="1"/>
</dbReference>
<dbReference type="GO" id="GO:0008146">
    <property type="term" value="F:sulfotransferase activity"/>
    <property type="evidence" value="ECO:0007669"/>
    <property type="project" value="InterPro"/>
</dbReference>
<protein>
    <submittedName>
        <fullName evidence="2">Sulfotransferase</fullName>
    </submittedName>
</protein>
<dbReference type="RefSeq" id="WP_188223188.1">
    <property type="nucleotide sequence ID" value="NZ_JACVXD010000003.1"/>
</dbReference>
<dbReference type="InterPro" id="IPR027417">
    <property type="entry name" value="P-loop_NTPase"/>
</dbReference>
<evidence type="ECO:0000313" key="2">
    <source>
        <dbReference type="EMBL" id="MBD0823872.1"/>
    </source>
</evidence>
<proteinExistence type="predicted"/>
<dbReference type="InterPro" id="IPR000863">
    <property type="entry name" value="Sulfotransferase_dom"/>
</dbReference>
<evidence type="ECO:0000259" key="1">
    <source>
        <dbReference type="Pfam" id="PF00685"/>
    </source>
</evidence>
<evidence type="ECO:0000313" key="3">
    <source>
        <dbReference type="Proteomes" id="UP000621516"/>
    </source>
</evidence>
<dbReference type="AlphaFoldDB" id="A0A8J6U4B6"/>
<dbReference type="Gene3D" id="3.40.50.300">
    <property type="entry name" value="P-loop containing nucleotide triphosphate hydrolases"/>
    <property type="match status" value="1"/>
</dbReference>
<gene>
    <name evidence="2" type="ORF">ICJ85_07545</name>
</gene>
<organism evidence="2 3">
    <name type="scientific">Aestuariibaculum marinum</name>
    <dbReference type="NCBI Taxonomy" id="2683592"/>
    <lineage>
        <taxon>Bacteria</taxon>
        <taxon>Pseudomonadati</taxon>
        <taxon>Bacteroidota</taxon>
        <taxon>Flavobacteriia</taxon>
        <taxon>Flavobacteriales</taxon>
        <taxon>Flavobacteriaceae</taxon>
    </lineage>
</organism>
<dbReference type="Proteomes" id="UP000621516">
    <property type="component" value="Unassembled WGS sequence"/>
</dbReference>
<keyword evidence="3" id="KW-1185">Reference proteome</keyword>
<reference evidence="2 3" key="1">
    <citation type="journal article" date="2018" name="J. Microbiol.">
        <title>Aestuariibaculum marinum sp. nov., a marine bacterium isolated from seawater in South Korea.</title>
        <authorList>
            <person name="Choi J."/>
            <person name="Lee D."/>
            <person name="Jang J.H."/>
            <person name="Cha S."/>
            <person name="Seo T."/>
        </authorList>
    </citation>
    <scope>NUCLEOTIDE SEQUENCE [LARGE SCALE GENOMIC DNA]</scope>
    <source>
        <strain evidence="2 3">IP7</strain>
    </source>
</reference>
<sequence>MIDNKRIYIHLGLHKTATTFFQRSFYPAHPEFNYKQLRSKEMLADFNQYILRENDLTYNLITAKSLFCKALVEEEFSDKLLTLCEEQFSGLPLQDAFNRKTIFDRLNAFFPNANYILVLRNPNDFVKSMYAEYLKKGGTADLYNFLNRKDSQLSFSRGSYLRYNSYYSYIESHVTKDRIKVLYYEDLKCQPSFFYRDLLDYFKLNIEIKKSIVKDKRNISFDKEKLEALRFYNRIAKTPYGKDHLISKKYKKYIIGAHLAIFGRKRQKDKLIEDFVKSLKIDNSNLPDYNRIKKYNY</sequence>